<gene>
    <name evidence="4" type="ORF">LY90DRAFT_309647</name>
</gene>
<dbReference type="GO" id="GO:0016757">
    <property type="term" value="F:glycosyltransferase activity"/>
    <property type="evidence" value="ECO:0007669"/>
    <property type="project" value="UniProtKB-KW"/>
</dbReference>
<organism evidence="4 5">
    <name type="scientific">Neocallimastix californiae</name>
    <dbReference type="NCBI Taxonomy" id="1754190"/>
    <lineage>
        <taxon>Eukaryota</taxon>
        <taxon>Fungi</taxon>
        <taxon>Fungi incertae sedis</taxon>
        <taxon>Chytridiomycota</taxon>
        <taxon>Chytridiomycota incertae sedis</taxon>
        <taxon>Neocallimastigomycetes</taxon>
        <taxon>Neocallimastigales</taxon>
        <taxon>Neocallimastigaceae</taxon>
        <taxon>Neocallimastix</taxon>
    </lineage>
</organism>
<protein>
    <recommendedName>
        <fullName evidence="6">Nucleotide-diphospho-sugar transferase domain-containing protein</fullName>
    </recommendedName>
</protein>
<feature type="non-terminal residue" evidence="4">
    <location>
        <position position="1"/>
    </location>
</feature>
<accession>A0A1Y2EXS8</accession>
<dbReference type="Proteomes" id="UP000193920">
    <property type="component" value="Unassembled WGS sequence"/>
</dbReference>
<reference evidence="4 5" key="1">
    <citation type="submission" date="2016-08" db="EMBL/GenBank/DDBJ databases">
        <title>A Parts List for Fungal Cellulosomes Revealed by Comparative Genomics.</title>
        <authorList>
            <consortium name="DOE Joint Genome Institute"/>
            <person name="Haitjema C.H."/>
            <person name="Gilmore S.P."/>
            <person name="Henske J.K."/>
            <person name="Solomon K.V."/>
            <person name="De Groot R."/>
            <person name="Kuo A."/>
            <person name="Mondo S.J."/>
            <person name="Salamov A.A."/>
            <person name="Labutti K."/>
            <person name="Zhao Z."/>
            <person name="Chiniquy J."/>
            <person name="Barry K."/>
            <person name="Brewer H.M."/>
            <person name="Purvine S.O."/>
            <person name="Wright A.T."/>
            <person name="Boxma B."/>
            <person name="Van Alen T."/>
            <person name="Hackstein J.H."/>
            <person name="Baker S.E."/>
            <person name="Grigoriev I.V."/>
            <person name="O'Malley M.A."/>
        </authorList>
    </citation>
    <scope>NUCLEOTIDE SEQUENCE [LARGE SCALE GENOMIC DNA]</scope>
    <source>
        <strain evidence="4 5">G1</strain>
    </source>
</reference>
<dbReference type="PANTHER" id="PTHR31306">
    <property type="entry name" value="ALPHA-1,6-MANNOSYLTRANSFERASE MNN11-RELATED"/>
    <property type="match status" value="1"/>
</dbReference>
<comment type="caution">
    <text evidence="4">The sequence shown here is derived from an EMBL/GenBank/DDBJ whole genome shotgun (WGS) entry which is preliminary data.</text>
</comment>
<proteinExistence type="inferred from homology"/>
<keyword evidence="3" id="KW-0808">Transferase</keyword>
<dbReference type="PANTHER" id="PTHR31306:SF8">
    <property type="entry name" value="GLYCOSYLTRANSFERASE FAMILY 34 PROTEIN"/>
    <property type="match status" value="1"/>
</dbReference>
<dbReference type="GO" id="GO:0006487">
    <property type="term" value="P:protein N-linked glycosylation"/>
    <property type="evidence" value="ECO:0007669"/>
    <property type="project" value="TreeGrafter"/>
</dbReference>
<dbReference type="STRING" id="1754190.A0A1Y2EXS8"/>
<dbReference type="GO" id="GO:0000139">
    <property type="term" value="C:Golgi membrane"/>
    <property type="evidence" value="ECO:0007669"/>
    <property type="project" value="TreeGrafter"/>
</dbReference>
<name>A0A1Y2EXS8_9FUNG</name>
<dbReference type="InterPro" id="IPR008630">
    <property type="entry name" value="Glyco_trans_34"/>
</dbReference>
<dbReference type="OrthoDB" id="407658at2759"/>
<feature type="non-terminal residue" evidence="4">
    <location>
        <position position="116"/>
    </location>
</feature>
<evidence type="ECO:0000256" key="2">
    <source>
        <dbReference type="ARBA" id="ARBA00022676"/>
    </source>
</evidence>
<evidence type="ECO:0008006" key="6">
    <source>
        <dbReference type="Google" id="ProtNLM"/>
    </source>
</evidence>
<evidence type="ECO:0000256" key="1">
    <source>
        <dbReference type="ARBA" id="ARBA00005664"/>
    </source>
</evidence>
<dbReference type="EMBL" id="MCOG01000022">
    <property type="protein sequence ID" value="ORY76403.1"/>
    <property type="molecule type" value="Genomic_DNA"/>
</dbReference>
<dbReference type="InterPro" id="IPR029044">
    <property type="entry name" value="Nucleotide-diphossugar_trans"/>
</dbReference>
<sequence length="116" mass="13366">ISWVDSDVILANPNIRLEAFLPNNEMTDVHFIASDDLSGLNAGVFLIRVHPWSLNLLMRAMSYSYFNKDKGLRFADQSSINNVLTESEEDKDHYVIVPQNWFNSYFNTMKHGDLLL</sequence>
<evidence type="ECO:0000256" key="3">
    <source>
        <dbReference type="ARBA" id="ARBA00022679"/>
    </source>
</evidence>
<evidence type="ECO:0000313" key="5">
    <source>
        <dbReference type="Proteomes" id="UP000193920"/>
    </source>
</evidence>
<keyword evidence="5" id="KW-1185">Reference proteome</keyword>
<comment type="similarity">
    <text evidence="1">Belongs to the glycosyltransferase 34 family.</text>
</comment>
<keyword evidence="2" id="KW-0328">Glycosyltransferase</keyword>
<evidence type="ECO:0000313" key="4">
    <source>
        <dbReference type="EMBL" id="ORY76403.1"/>
    </source>
</evidence>
<dbReference type="Gene3D" id="3.90.550.10">
    <property type="entry name" value="Spore Coat Polysaccharide Biosynthesis Protein SpsA, Chain A"/>
    <property type="match status" value="1"/>
</dbReference>
<dbReference type="AlphaFoldDB" id="A0A1Y2EXS8"/>
<dbReference type="Pfam" id="PF05637">
    <property type="entry name" value="Glyco_transf_34"/>
    <property type="match status" value="1"/>
</dbReference>